<keyword evidence="7 9" id="KW-0119">Carbohydrate metabolism</keyword>
<keyword evidence="11" id="KW-1185">Reference proteome</keyword>
<comment type="catalytic activity">
    <reaction evidence="1 9">
        <text>[(1-&gt;4)-alpha-D-glucosyl](n) + phosphate = [(1-&gt;4)-alpha-D-glucosyl](n-1) + alpha-D-glucose 1-phosphate</text>
        <dbReference type="Rhea" id="RHEA:41732"/>
        <dbReference type="Rhea" id="RHEA-COMP:9584"/>
        <dbReference type="Rhea" id="RHEA-COMP:9586"/>
        <dbReference type="ChEBI" id="CHEBI:15444"/>
        <dbReference type="ChEBI" id="CHEBI:43474"/>
        <dbReference type="ChEBI" id="CHEBI:58601"/>
        <dbReference type="EC" id="2.4.1.1"/>
    </reaction>
</comment>
<dbReference type="SUPFAM" id="SSF53756">
    <property type="entry name" value="UDP-Glycosyltransferase/glycogen phosphorylase"/>
    <property type="match status" value="1"/>
</dbReference>
<evidence type="ECO:0000256" key="4">
    <source>
        <dbReference type="ARBA" id="ARBA00022676"/>
    </source>
</evidence>
<comment type="function">
    <text evidence="9">Allosteric enzyme that catalyzes the rate-limiting step in glycogen catabolism, the phosphorolytic cleavage of glycogen to produce glucose-1-phosphate, and plays a central role in maintaining cellular and organismal glucose homeostasis.</text>
</comment>
<dbReference type="InterPro" id="IPR035090">
    <property type="entry name" value="Pyridoxal_P_attach_site"/>
</dbReference>
<comment type="function">
    <text evidence="8">Phosphorylase is an important allosteric enzyme in carbohydrate metabolism. Enzymes from different sources differ in their regulatory mechanisms and in their natural substrates. However, all known phosphorylases share catalytic and structural properties.</text>
</comment>
<name>A0ABW8T7R0_9CLOT</name>
<sequence>MKLNKEKFKSDYKRKLMNTFAENIEDSSKLHKYFALGGLIRDYVTENWVGTNSYYLKSGEKQVYYFSMEFLIGRLLGSNLLNLGIREICIDGLKELGIDLNDLEEIEHDAGLGNGGLGRLAACFLDSMASIGVPGHGCGIRYKHGLFEQKIVDGYQVEIPDYWLREGNVWEIRKENRAVEVHFGGSIRTEYINGRLSFIHENYEPVRAVPYDTPVVGFHNNIVNTLRLWSAEPCEREFDFSTFSRGEYVKAEEYRASVESISQILYPDDSKFEGRLLRLKQQYFFVSAGLQSIIRNYKKSGSSINELHKHVAIHINDTHPSVAVAELIRLLVDVELLPWEEAFYITKNTMAYTNHTIMSEALEKWPNDMFKNLLPRIYMIIEEINRRFCDDLSKKYPNQWGKINSMSILQDGLVKMAHLAIVGSHSVNGVANLHTEILKHQELASFYDFYPEKFNNKTNGITHRRWLMKANPNLSSLITNTIGAAWIKSPKELVKLEKYKNDKALQNKIASVKMANKIEFTNEVKNKYGIEINPNSIFDVQVKRLHAYKRQLLNLLHIMYLYNSLKENPNLDFLSRTFFFGAKASPSYRLAKQIIKLINSVANLVNNDPSINNKLKVIFLENYSVSLAEKIIPCADISEQISTASKEASGTGNMKFMMNGAITAATLDGANVEMKDEVGEDNIVIFGLRANEVISYNKYGGYSSWDIYNNDPRINKILNQLINGSLGTSPSEFKDVYDSLLMFNDEYFVLKDFDAYVKAQENIDRLYRDKAKWNEMCIMNIAHSGTFSSDNTIREYSREIWGTREHEGIPAH</sequence>
<keyword evidence="4 9" id="KW-0328">Glycosyltransferase</keyword>
<comment type="cofactor">
    <cofactor evidence="2 9">
        <name>pyridoxal 5'-phosphate</name>
        <dbReference type="ChEBI" id="CHEBI:597326"/>
    </cofactor>
</comment>
<keyword evidence="6 9" id="KW-0663">Pyridoxal phosphate</keyword>
<comment type="caution">
    <text evidence="10">The sequence shown here is derived from an EMBL/GenBank/DDBJ whole genome shotgun (WGS) entry which is preliminary data.</text>
</comment>
<dbReference type="PANTHER" id="PTHR11468:SF3">
    <property type="entry name" value="GLYCOGEN PHOSPHORYLASE, LIVER FORM"/>
    <property type="match status" value="1"/>
</dbReference>
<dbReference type="CDD" id="cd04300">
    <property type="entry name" value="GT35_Glycogen_Phosphorylase"/>
    <property type="match status" value="1"/>
</dbReference>
<evidence type="ECO:0000256" key="8">
    <source>
        <dbReference type="ARBA" id="ARBA00025174"/>
    </source>
</evidence>
<dbReference type="Proteomes" id="UP001623591">
    <property type="component" value="Unassembled WGS sequence"/>
</dbReference>
<keyword evidence="5 9" id="KW-0808">Transferase</keyword>
<organism evidence="10 11">
    <name type="scientific">Candidatus Clostridium stratigraminis</name>
    <dbReference type="NCBI Taxonomy" id="3381661"/>
    <lineage>
        <taxon>Bacteria</taxon>
        <taxon>Bacillati</taxon>
        <taxon>Bacillota</taxon>
        <taxon>Clostridia</taxon>
        <taxon>Eubacteriales</taxon>
        <taxon>Clostridiaceae</taxon>
        <taxon>Clostridium</taxon>
    </lineage>
</organism>
<dbReference type="EC" id="2.4.1.1" evidence="9"/>
<evidence type="ECO:0000313" key="11">
    <source>
        <dbReference type="Proteomes" id="UP001623591"/>
    </source>
</evidence>
<dbReference type="PROSITE" id="PS00102">
    <property type="entry name" value="PHOSPHORYLASE"/>
    <property type="match status" value="1"/>
</dbReference>
<evidence type="ECO:0000256" key="3">
    <source>
        <dbReference type="ARBA" id="ARBA00006047"/>
    </source>
</evidence>
<evidence type="ECO:0000256" key="9">
    <source>
        <dbReference type="RuleBase" id="RU000587"/>
    </source>
</evidence>
<evidence type="ECO:0000256" key="6">
    <source>
        <dbReference type="ARBA" id="ARBA00022898"/>
    </source>
</evidence>
<reference evidence="10 11" key="1">
    <citation type="submission" date="2024-11" db="EMBL/GenBank/DDBJ databases">
        <authorList>
            <person name="Heng Y.C."/>
            <person name="Lim A.C.H."/>
            <person name="Lee J.K.Y."/>
            <person name="Kittelmann S."/>
        </authorList>
    </citation>
    <scope>NUCLEOTIDE SEQUENCE [LARGE SCALE GENOMIC DNA]</scope>
    <source>
        <strain evidence="10 11">WILCCON 0185</strain>
    </source>
</reference>
<proteinExistence type="inferred from homology"/>
<evidence type="ECO:0000256" key="5">
    <source>
        <dbReference type="ARBA" id="ARBA00022679"/>
    </source>
</evidence>
<accession>A0ABW8T7R0</accession>
<dbReference type="PANTHER" id="PTHR11468">
    <property type="entry name" value="GLYCOGEN PHOSPHORYLASE"/>
    <property type="match status" value="1"/>
</dbReference>
<dbReference type="InterPro" id="IPR000811">
    <property type="entry name" value="Glyco_trans_35"/>
</dbReference>
<evidence type="ECO:0000256" key="7">
    <source>
        <dbReference type="ARBA" id="ARBA00023277"/>
    </source>
</evidence>
<evidence type="ECO:0000256" key="2">
    <source>
        <dbReference type="ARBA" id="ARBA00001933"/>
    </source>
</evidence>
<dbReference type="NCBIfam" id="TIGR02093">
    <property type="entry name" value="P_ylase"/>
    <property type="match status" value="1"/>
</dbReference>
<dbReference type="PIRSF" id="PIRSF000460">
    <property type="entry name" value="Pprylas_GlgP"/>
    <property type="match status" value="1"/>
</dbReference>
<dbReference type="RefSeq" id="WP_406770902.1">
    <property type="nucleotide sequence ID" value="NZ_JBJHZZ010000018.1"/>
</dbReference>
<dbReference type="Gene3D" id="3.40.50.2000">
    <property type="entry name" value="Glycogen Phosphorylase B"/>
    <property type="match status" value="2"/>
</dbReference>
<dbReference type="GO" id="GO:0004645">
    <property type="term" value="F:1,4-alpha-oligoglucan phosphorylase activity"/>
    <property type="evidence" value="ECO:0007669"/>
    <property type="project" value="UniProtKB-EC"/>
</dbReference>
<comment type="similarity">
    <text evidence="3 9">Belongs to the glycogen phosphorylase family.</text>
</comment>
<dbReference type="InterPro" id="IPR011833">
    <property type="entry name" value="Glycg_phsphrylas"/>
</dbReference>
<dbReference type="Pfam" id="PF00343">
    <property type="entry name" value="Phosphorylase"/>
    <property type="match status" value="1"/>
</dbReference>
<evidence type="ECO:0000313" key="10">
    <source>
        <dbReference type="EMBL" id="MFL0248470.1"/>
    </source>
</evidence>
<protein>
    <recommendedName>
        <fullName evidence="9">Alpha-1,4 glucan phosphorylase</fullName>
        <ecNumber evidence="9">2.4.1.1</ecNumber>
    </recommendedName>
</protein>
<dbReference type="EMBL" id="JBJHZZ010000018">
    <property type="protein sequence ID" value="MFL0248470.1"/>
    <property type="molecule type" value="Genomic_DNA"/>
</dbReference>
<gene>
    <name evidence="10" type="ORF">ACJDUG_16090</name>
</gene>
<evidence type="ECO:0000256" key="1">
    <source>
        <dbReference type="ARBA" id="ARBA00001275"/>
    </source>
</evidence>